<evidence type="ECO:0000313" key="2">
    <source>
        <dbReference type="EMBL" id="WPK23699.1"/>
    </source>
</evidence>
<protein>
    <submittedName>
        <fullName evidence="2">Uncharacterized protein</fullName>
    </submittedName>
</protein>
<evidence type="ECO:0000256" key="1">
    <source>
        <dbReference type="SAM" id="MobiDB-lite"/>
    </source>
</evidence>
<dbReference type="EMBL" id="CP138894">
    <property type="protein sequence ID" value="WPK23699.1"/>
    <property type="molecule type" value="Genomic_DNA"/>
</dbReference>
<dbReference type="KEGG" id="asau:88172009"/>
<name>A0AAX4H5U4_9ASCO</name>
<dbReference type="RefSeq" id="XP_062876085.1">
    <property type="nucleotide sequence ID" value="XM_063020015.1"/>
</dbReference>
<reference evidence="2 3" key="1">
    <citation type="submission" date="2023-10" db="EMBL/GenBank/DDBJ databases">
        <title>Draft Genome Sequence of Candida saopaulonensis from a very Premature Infant with Sepsis.</title>
        <authorList>
            <person name="Ning Y."/>
            <person name="Dai R."/>
            <person name="Xiao M."/>
            <person name="Xu Y."/>
            <person name="Yan Q."/>
            <person name="Zhang L."/>
        </authorList>
    </citation>
    <scope>NUCLEOTIDE SEQUENCE [LARGE SCALE GENOMIC DNA]</scope>
    <source>
        <strain evidence="2 3">19XY460</strain>
    </source>
</reference>
<evidence type="ECO:0000313" key="3">
    <source>
        <dbReference type="Proteomes" id="UP001338582"/>
    </source>
</evidence>
<keyword evidence="3" id="KW-1185">Reference proteome</keyword>
<dbReference type="GeneID" id="88172009"/>
<dbReference type="AlphaFoldDB" id="A0AAX4H5U4"/>
<feature type="region of interest" description="Disordered" evidence="1">
    <location>
        <begin position="1"/>
        <end position="38"/>
    </location>
</feature>
<proteinExistence type="predicted"/>
<gene>
    <name evidence="2" type="ORF">PUMCH_000941</name>
</gene>
<organism evidence="2 3">
    <name type="scientific">Australozyma saopauloensis</name>
    <dbReference type="NCBI Taxonomy" id="291208"/>
    <lineage>
        <taxon>Eukaryota</taxon>
        <taxon>Fungi</taxon>
        <taxon>Dikarya</taxon>
        <taxon>Ascomycota</taxon>
        <taxon>Saccharomycotina</taxon>
        <taxon>Pichiomycetes</taxon>
        <taxon>Metschnikowiaceae</taxon>
        <taxon>Australozyma</taxon>
    </lineage>
</organism>
<accession>A0AAX4H5U4</accession>
<feature type="compositionally biased region" description="Basic and acidic residues" evidence="1">
    <location>
        <begin position="10"/>
        <end position="26"/>
    </location>
</feature>
<dbReference type="Proteomes" id="UP001338582">
    <property type="component" value="Chromosome 1"/>
</dbReference>
<sequence>MMGAVPNYKLHQDHQLIQRRKDNSEKKKNRNKKLSNVTKSTKIETAMSPYIFSMWTPPIPVSRDLVLPPSKRSYLSSTTIINTPIPLRPLNLAQKAQKSILIPLPDQSLNSNYSRVQETLTCISSKSKEQVLLGIDYRRRIRERSAIIEVFS</sequence>